<dbReference type="Gene3D" id="3.40.50.720">
    <property type="entry name" value="NAD(P)-binding Rossmann-like Domain"/>
    <property type="match status" value="2"/>
</dbReference>
<organism evidence="3 4">
    <name type="scientific">Hypsibius exemplaris</name>
    <name type="common">Freshwater tardigrade</name>
    <dbReference type="NCBI Taxonomy" id="2072580"/>
    <lineage>
        <taxon>Eukaryota</taxon>
        <taxon>Metazoa</taxon>
        <taxon>Ecdysozoa</taxon>
        <taxon>Tardigrada</taxon>
        <taxon>Eutardigrada</taxon>
        <taxon>Parachela</taxon>
        <taxon>Hypsibioidea</taxon>
        <taxon>Hypsibiidae</taxon>
        <taxon>Hypsibius</taxon>
    </lineage>
</organism>
<evidence type="ECO:0000256" key="2">
    <source>
        <dbReference type="ARBA" id="ARBA00023002"/>
    </source>
</evidence>
<evidence type="ECO:0000256" key="1">
    <source>
        <dbReference type="ARBA" id="ARBA00006484"/>
    </source>
</evidence>
<protein>
    <submittedName>
        <fullName evidence="3">Dehydrogenase/reductase SDR family member 11</fullName>
    </submittedName>
</protein>
<comment type="caution">
    <text evidence="3">The sequence shown here is derived from an EMBL/GenBank/DDBJ whole genome shotgun (WGS) entry which is preliminary data.</text>
</comment>
<dbReference type="Proteomes" id="UP000192578">
    <property type="component" value="Unassembled WGS sequence"/>
</dbReference>
<dbReference type="AlphaFoldDB" id="A0A1W0WFD0"/>
<evidence type="ECO:0000313" key="4">
    <source>
        <dbReference type="Proteomes" id="UP000192578"/>
    </source>
</evidence>
<comment type="similarity">
    <text evidence="1">Belongs to the short-chain dehydrogenases/reductases (SDR) family.</text>
</comment>
<dbReference type="OrthoDB" id="1933717at2759"/>
<dbReference type="EMBL" id="MTYJ01000114">
    <property type="protein sequence ID" value="OQV13901.1"/>
    <property type="molecule type" value="Genomic_DNA"/>
</dbReference>
<dbReference type="GO" id="GO:0016491">
    <property type="term" value="F:oxidoreductase activity"/>
    <property type="evidence" value="ECO:0007669"/>
    <property type="project" value="UniProtKB-KW"/>
</dbReference>
<dbReference type="InterPro" id="IPR036291">
    <property type="entry name" value="NAD(P)-bd_dom_sf"/>
</dbReference>
<sequence>MERWRGKSVLITGASSGIGLATAEALAKFGLKVIGCARNVQTLVLNIVALSVCTREALKLMEPGKIAGDGGHVININSYIGHHVHKNPSVQFYSATKHMVTALTDALRKDCQAKNIRVTSLSPGVVETEFADRAFGSDPTEVALSYYTQYKCLQAKDVAGAIVYILSVPPYVNIDELTMTPHQQALI</sequence>
<evidence type="ECO:0000313" key="3">
    <source>
        <dbReference type="EMBL" id="OQV13901.1"/>
    </source>
</evidence>
<accession>A0A1W0WFD0</accession>
<dbReference type="PANTHER" id="PTHR43115">
    <property type="entry name" value="DEHYDROGENASE/REDUCTASE SDR FAMILY MEMBER 11"/>
    <property type="match status" value="1"/>
</dbReference>
<dbReference type="PRINTS" id="PR00081">
    <property type="entry name" value="GDHRDH"/>
</dbReference>
<gene>
    <name evidence="3" type="ORF">BV898_11897</name>
</gene>
<proteinExistence type="inferred from homology"/>
<reference evidence="4" key="1">
    <citation type="submission" date="2017-01" db="EMBL/GenBank/DDBJ databases">
        <title>Comparative genomics of anhydrobiosis in the tardigrade Hypsibius dujardini.</title>
        <authorList>
            <person name="Yoshida Y."/>
            <person name="Koutsovoulos G."/>
            <person name="Laetsch D."/>
            <person name="Stevens L."/>
            <person name="Kumar S."/>
            <person name="Horikawa D."/>
            <person name="Ishino K."/>
            <person name="Komine S."/>
            <person name="Tomita M."/>
            <person name="Blaxter M."/>
            <person name="Arakawa K."/>
        </authorList>
    </citation>
    <scope>NUCLEOTIDE SEQUENCE [LARGE SCALE GENOMIC DNA]</scope>
    <source>
        <strain evidence="4">Z151</strain>
    </source>
</reference>
<keyword evidence="4" id="KW-1185">Reference proteome</keyword>
<keyword evidence="2" id="KW-0560">Oxidoreductase</keyword>
<dbReference type="Pfam" id="PF00106">
    <property type="entry name" value="adh_short"/>
    <property type="match status" value="1"/>
</dbReference>
<name>A0A1W0WFD0_HYPEX</name>
<dbReference type="PANTHER" id="PTHR43115:SF4">
    <property type="entry name" value="DEHYDROGENASE_REDUCTASE SDR FAMILY MEMBER 11"/>
    <property type="match status" value="1"/>
</dbReference>
<dbReference type="InterPro" id="IPR002347">
    <property type="entry name" value="SDR_fam"/>
</dbReference>
<dbReference type="SUPFAM" id="SSF51735">
    <property type="entry name" value="NAD(P)-binding Rossmann-fold domains"/>
    <property type="match status" value="1"/>
</dbReference>